<keyword evidence="6 7" id="KW-0472">Membrane</keyword>
<name>A0A7Y8GZ01_9BURK</name>
<evidence type="ECO:0000256" key="3">
    <source>
        <dbReference type="ARBA" id="ARBA00022475"/>
    </source>
</evidence>
<comment type="subcellular location">
    <subcellularLocation>
        <location evidence="1">Cell membrane</location>
        <topology evidence="1">Multi-pass membrane protein</topology>
    </subcellularLocation>
</comment>
<feature type="transmembrane region" description="Helical" evidence="7">
    <location>
        <begin position="16"/>
        <end position="39"/>
    </location>
</feature>
<proteinExistence type="inferred from homology"/>
<dbReference type="PANTHER" id="PTHR43634:SF2">
    <property type="entry name" value="LOW CONDUCTANCE MECHANOSENSITIVE CHANNEL YNAI"/>
    <property type="match status" value="1"/>
</dbReference>
<dbReference type="InterPro" id="IPR011014">
    <property type="entry name" value="MscS_channel_TM-2"/>
</dbReference>
<evidence type="ECO:0000259" key="9">
    <source>
        <dbReference type="Pfam" id="PF21082"/>
    </source>
</evidence>
<dbReference type="Gene3D" id="1.10.287.1260">
    <property type="match status" value="1"/>
</dbReference>
<evidence type="ECO:0000256" key="7">
    <source>
        <dbReference type="SAM" id="Phobius"/>
    </source>
</evidence>
<dbReference type="InterPro" id="IPR045042">
    <property type="entry name" value="YnaI-like"/>
</dbReference>
<dbReference type="SUPFAM" id="SSF82861">
    <property type="entry name" value="Mechanosensitive channel protein MscS (YggB), transmembrane region"/>
    <property type="match status" value="1"/>
</dbReference>
<dbReference type="Gene3D" id="2.30.30.60">
    <property type="match status" value="1"/>
</dbReference>
<dbReference type="Proteomes" id="UP000545507">
    <property type="component" value="Unassembled WGS sequence"/>
</dbReference>
<feature type="domain" description="Mechanosensitive ion channel MscS" evidence="8">
    <location>
        <begin position="184"/>
        <end position="253"/>
    </location>
</feature>
<keyword evidence="3" id="KW-1003">Cell membrane</keyword>
<dbReference type="Pfam" id="PF00924">
    <property type="entry name" value="MS_channel_2nd"/>
    <property type="match status" value="1"/>
</dbReference>
<evidence type="ECO:0000256" key="6">
    <source>
        <dbReference type="ARBA" id="ARBA00023136"/>
    </source>
</evidence>
<evidence type="ECO:0000256" key="2">
    <source>
        <dbReference type="ARBA" id="ARBA00008017"/>
    </source>
</evidence>
<dbReference type="InterPro" id="IPR023408">
    <property type="entry name" value="MscS_beta-dom_sf"/>
</dbReference>
<comment type="similarity">
    <text evidence="2">Belongs to the MscS (TC 1.A.23) family.</text>
</comment>
<dbReference type="AlphaFoldDB" id="A0A7Y8GZ01"/>
<organism evidence="11 12">
    <name type="scientific">Hydrogenophaga aromaticivorans</name>
    <dbReference type="NCBI Taxonomy" id="2610898"/>
    <lineage>
        <taxon>Bacteria</taxon>
        <taxon>Pseudomonadati</taxon>
        <taxon>Pseudomonadota</taxon>
        <taxon>Betaproteobacteria</taxon>
        <taxon>Burkholderiales</taxon>
        <taxon>Comamonadaceae</taxon>
        <taxon>Hydrogenophaga</taxon>
    </lineage>
</organism>
<feature type="domain" description="Mechanosensitive ion channel transmembrane helices 2/3" evidence="10">
    <location>
        <begin position="142"/>
        <end position="183"/>
    </location>
</feature>
<dbReference type="PANTHER" id="PTHR43634">
    <property type="entry name" value="OW CONDUCTANCE MECHANOSENSITIVE CHANNEL"/>
    <property type="match status" value="1"/>
</dbReference>
<dbReference type="RefSeq" id="WP_177137343.1">
    <property type="nucleotide sequence ID" value="NZ_JAGPWB010000018.1"/>
</dbReference>
<reference evidence="11 12" key="1">
    <citation type="submission" date="2019-09" db="EMBL/GenBank/DDBJ databases">
        <title>Hydrogenophaga aromatica sp. nov., isolated from a para-xylene-degrading enrichment culture.</title>
        <authorList>
            <person name="Tancsics A."/>
            <person name="Banerjee S."/>
        </authorList>
    </citation>
    <scope>NUCLEOTIDE SEQUENCE [LARGE SCALE GENOMIC DNA]</scope>
    <source>
        <strain evidence="11 12">D2P1</strain>
    </source>
</reference>
<sequence>MNRLTETLQQSIGVELWLASVLAISLLTLLVGQAVRTAFLQANRWAQRSANPWDEAVLGAARKPTQLLIWLIGLGWVARALNAHWNEPALLTDTLRWRDVGFIVCVAWFLWRLIGLVSQTSIRRRTDSGEPFDLTTALALSKLLRLLVIVVTAITVAHTLGFQIGGLLALGGVGGIAVGLAAKDLLANFFGGLTIYLDRPFSVGDWIRSPDKSIEGTVEYISWRHTRIRAFNKNPIYVPNAVFTSIVVENPSRMSHRRLKETLGLRYDDFDQVQAVVDDMRTLLQNHPGIDNSQTLIVNFTRFGASSLDIMVYAFTLTRAWVDYQALKQELLLEFGRIVARHGAAIAFPTQTLHVATTPDPAPPDAPEPGAA</sequence>
<accession>A0A7Y8GZ01</accession>
<evidence type="ECO:0000259" key="10">
    <source>
        <dbReference type="Pfam" id="PF21088"/>
    </source>
</evidence>
<evidence type="ECO:0000259" key="8">
    <source>
        <dbReference type="Pfam" id="PF00924"/>
    </source>
</evidence>
<evidence type="ECO:0000313" key="12">
    <source>
        <dbReference type="Proteomes" id="UP000545507"/>
    </source>
</evidence>
<dbReference type="GO" id="GO:0008381">
    <property type="term" value="F:mechanosensitive monoatomic ion channel activity"/>
    <property type="evidence" value="ECO:0007669"/>
    <property type="project" value="UniProtKB-ARBA"/>
</dbReference>
<evidence type="ECO:0000256" key="4">
    <source>
        <dbReference type="ARBA" id="ARBA00022692"/>
    </source>
</evidence>
<keyword evidence="4 7" id="KW-0812">Transmembrane</keyword>
<feature type="transmembrane region" description="Helical" evidence="7">
    <location>
        <begin position="100"/>
        <end position="122"/>
    </location>
</feature>
<gene>
    <name evidence="11" type="ORF">F3K02_19780</name>
</gene>
<dbReference type="InterPro" id="IPR011066">
    <property type="entry name" value="MscS_channel_C_sf"/>
</dbReference>
<feature type="domain" description="Mechanosensitive ion channel MscS C-terminal" evidence="9">
    <location>
        <begin position="268"/>
        <end position="346"/>
    </location>
</feature>
<evidence type="ECO:0000313" key="11">
    <source>
        <dbReference type="EMBL" id="NWF47470.1"/>
    </source>
</evidence>
<dbReference type="InterPro" id="IPR049142">
    <property type="entry name" value="MS_channel_1st"/>
</dbReference>
<dbReference type="InterPro" id="IPR049278">
    <property type="entry name" value="MS_channel_C"/>
</dbReference>
<dbReference type="GO" id="GO:0005886">
    <property type="term" value="C:plasma membrane"/>
    <property type="evidence" value="ECO:0007669"/>
    <property type="project" value="UniProtKB-SubCell"/>
</dbReference>
<dbReference type="SUPFAM" id="SSF50182">
    <property type="entry name" value="Sm-like ribonucleoproteins"/>
    <property type="match status" value="1"/>
</dbReference>
<keyword evidence="5 7" id="KW-1133">Transmembrane helix</keyword>
<dbReference type="Pfam" id="PF21088">
    <property type="entry name" value="MS_channel_1st"/>
    <property type="match status" value="1"/>
</dbReference>
<evidence type="ECO:0000256" key="1">
    <source>
        <dbReference type="ARBA" id="ARBA00004651"/>
    </source>
</evidence>
<protein>
    <submittedName>
        <fullName evidence="11">Mechanosensitive ion channel family protein</fullName>
    </submittedName>
</protein>
<evidence type="ECO:0000256" key="5">
    <source>
        <dbReference type="ARBA" id="ARBA00022989"/>
    </source>
</evidence>
<comment type="caution">
    <text evidence="11">The sequence shown here is derived from an EMBL/GenBank/DDBJ whole genome shotgun (WGS) entry which is preliminary data.</text>
</comment>
<feature type="transmembrane region" description="Helical" evidence="7">
    <location>
        <begin position="134"/>
        <end position="154"/>
    </location>
</feature>
<dbReference type="Pfam" id="PF21082">
    <property type="entry name" value="MS_channel_3rd"/>
    <property type="match status" value="1"/>
</dbReference>
<dbReference type="EMBL" id="VYGV01000016">
    <property type="protein sequence ID" value="NWF47470.1"/>
    <property type="molecule type" value="Genomic_DNA"/>
</dbReference>
<dbReference type="InterPro" id="IPR010920">
    <property type="entry name" value="LSM_dom_sf"/>
</dbReference>
<dbReference type="Gene3D" id="3.30.70.100">
    <property type="match status" value="1"/>
</dbReference>
<dbReference type="InterPro" id="IPR006685">
    <property type="entry name" value="MscS_channel_2nd"/>
</dbReference>
<keyword evidence="12" id="KW-1185">Reference proteome</keyword>
<dbReference type="SUPFAM" id="SSF82689">
    <property type="entry name" value="Mechanosensitive channel protein MscS (YggB), C-terminal domain"/>
    <property type="match status" value="1"/>
</dbReference>